<evidence type="ECO:0000313" key="3">
    <source>
        <dbReference type="Proteomes" id="UP000247892"/>
    </source>
</evidence>
<evidence type="ECO:0000313" key="2">
    <source>
        <dbReference type="EMBL" id="PXY36137.1"/>
    </source>
</evidence>
<gene>
    <name evidence="2" type="ORF">BA062_11910</name>
</gene>
<dbReference type="OrthoDB" id="5186521at2"/>
<dbReference type="EMBL" id="MASU01000005">
    <property type="protein sequence ID" value="PXY36137.1"/>
    <property type="molecule type" value="Genomic_DNA"/>
</dbReference>
<keyword evidence="3" id="KW-1185">Reference proteome</keyword>
<reference evidence="2 3" key="1">
    <citation type="submission" date="2016-07" db="EMBL/GenBank/DDBJ databases">
        <title>Draft genome sequence of Prauserella sp. YIM 121212, isolated from alkaline soil.</title>
        <authorList>
            <person name="Ruckert C."/>
            <person name="Albersmeier A."/>
            <person name="Jiang C.-L."/>
            <person name="Jiang Y."/>
            <person name="Kalinowski J."/>
            <person name="Schneider O."/>
            <person name="Winkler A."/>
            <person name="Zotchev S.B."/>
        </authorList>
    </citation>
    <scope>NUCLEOTIDE SEQUENCE [LARGE SCALE GENOMIC DNA]</scope>
    <source>
        <strain evidence="2 3">YIM 121212</strain>
    </source>
</reference>
<organism evidence="2 3">
    <name type="scientific">Prauserella flavalba</name>
    <dbReference type="NCBI Taxonomy" id="1477506"/>
    <lineage>
        <taxon>Bacteria</taxon>
        <taxon>Bacillati</taxon>
        <taxon>Actinomycetota</taxon>
        <taxon>Actinomycetes</taxon>
        <taxon>Pseudonocardiales</taxon>
        <taxon>Pseudonocardiaceae</taxon>
        <taxon>Prauserella</taxon>
    </lineage>
</organism>
<sequence>MSKSASARALARSQGAERSLTFVTGLLALFAGTAVLVLGVGWFGTYRARRPVLDPAVTEWLAAREPVVPRVIAIVAGLVLLGFGLWWFFRSLRPEPKPDLHLDRTQGHALTVTAGALSAAVRADTESVDGVTKAKVRSVGDPGEPALRLQIWLREGTDLRRVWQDLDAQVLARARTALGVETLPVAVRIELGASPRQRVR</sequence>
<evidence type="ECO:0008006" key="4">
    <source>
        <dbReference type="Google" id="ProtNLM"/>
    </source>
</evidence>
<accession>A0A318LUQ7</accession>
<evidence type="ECO:0000256" key="1">
    <source>
        <dbReference type="SAM" id="Phobius"/>
    </source>
</evidence>
<keyword evidence="1" id="KW-1133">Transmembrane helix</keyword>
<keyword evidence="1" id="KW-0472">Membrane</keyword>
<comment type="caution">
    <text evidence="2">The sequence shown here is derived from an EMBL/GenBank/DDBJ whole genome shotgun (WGS) entry which is preliminary data.</text>
</comment>
<feature type="transmembrane region" description="Helical" evidence="1">
    <location>
        <begin position="20"/>
        <end position="43"/>
    </location>
</feature>
<proteinExistence type="predicted"/>
<dbReference type="Proteomes" id="UP000247892">
    <property type="component" value="Unassembled WGS sequence"/>
</dbReference>
<name>A0A318LUQ7_9PSEU</name>
<feature type="transmembrane region" description="Helical" evidence="1">
    <location>
        <begin position="67"/>
        <end position="89"/>
    </location>
</feature>
<dbReference type="AlphaFoldDB" id="A0A318LUQ7"/>
<dbReference type="RefSeq" id="WP_110336136.1">
    <property type="nucleotide sequence ID" value="NZ_MASU01000005.1"/>
</dbReference>
<keyword evidence="1" id="KW-0812">Transmembrane</keyword>
<protein>
    <recommendedName>
        <fullName evidence="4">Alkaline shock response membrane anchor protein AmaP</fullName>
    </recommendedName>
</protein>